<dbReference type="Pfam" id="PF17065">
    <property type="entry name" value="UPF0669"/>
    <property type="match status" value="1"/>
</dbReference>
<evidence type="ECO:0000313" key="7">
    <source>
        <dbReference type="Proteomes" id="UP000655588"/>
    </source>
</evidence>
<comment type="similarity">
    <text evidence="2">Belongs to the UPF0669 family.</text>
</comment>
<protein>
    <submittedName>
        <fullName evidence="6">Uncharacterized protein</fullName>
    </submittedName>
</protein>
<sequence>MRNIFIFFVLVRITFTVKLISCVLAFKDKLLHYITDEVAGGSYKYYSLAYDGFIKIVLISEVGDTDLYASQTTTKPTYEPDQYCLQSATCGEDIILIPDSFKRPVSIGVYGHPSHENNKYILLVYQTTDTENISYKRNSDIYNEEQKPSISTSITWYLLDFLFHGLKFLN</sequence>
<comment type="caution">
    <text evidence="6">The sequence shown here is derived from an EMBL/GenBank/DDBJ whole genome shotgun (WGS) entry which is preliminary data.</text>
</comment>
<evidence type="ECO:0000256" key="5">
    <source>
        <dbReference type="ARBA" id="ARBA00023180"/>
    </source>
</evidence>
<comment type="subcellular location">
    <subcellularLocation>
        <location evidence="1">Secreted</location>
    </subcellularLocation>
</comment>
<keyword evidence="5" id="KW-0325">Glycoprotein</keyword>
<dbReference type="PANTHER" id="PTHR31703">
    <property type="entry name" value="UPF0669 PROTEIN C6ORF120"/>
    <property type="match status" value="1"/>
</dbReference>
<accession>A0A833W0J4</accession>
<keyword evidence="7" id="KW-1185">Reference proteome</keyword>
<evidence type="ECO:0000256" key="2">
    <source>
        <dbReference type="ARBA" id="ARBA00008960"/>
    </source>
</evidence>
<keyword evidence="3" id="KW-0964">Secreted</keyword>
<reference evidence="6" key="1">
    <citation type="submission" date="2019-11" db="EMBL/GenBank/DDBJ databases">
        <title>The nuclear and mitochondrial genomes of Frieseomelitta varia - a highly eusocial stingless bee (Meliponini) with a permanently sterile worker caste.</title>
        <authorList>
            <person name="Freitas F.C.P."/>
            <person name="Lourenco A.P."/>
            <person name="Nunes F.M.F."/>
            <person name="Paschoal A.R."/>
            <person name="Abreu F.C.P."/>
            <person name="Barbin F.O."/>
            <person name="Bataglia L."/>
            <person name="Cardoso-Junior C.A.M."/>
            <person name="Cervoni M.S."/>
            <person name="Silva S.R."/>
            <person name="Dalarmi F."/>
            <person name="Del Lama M.A."/>
            <person name="Depintor T.S."/>
            <person name="Ferreira K.M."/>
            <person name="Goria P.S."/>
            <person name="Jaskot M.C."/>
            <person name="Lago D.C."/>
            <person name="Luna-Lucena D."/>
            <person name="Moda L.M."/>
            <person name="Nascimento L."/>
            <person name="Pedrino M."/>
            <person name="Rabico F.O."/>
            <person name="Sanches F.C."/>
            <person name="Santos D.E."/>
            <person name="Santos C.G."/>
            <person name="Vieira J."/>
            <person name="Lopes T.F."/>
            <person name="Barchuk A.R."/>
            <person name="Hartfelder K."/>
            <person name="Simoes Z.L.P."/>
            <person name="Bitondi M.M.G."/>
            <person name="Pinheiro D.G."/>
        </authorList>
    </citation>
    <scope>NUCLEOTIDE SEQUENCE</scope>
    <source>
        <strain evidence="6">USP_RPSP 00005682</strain>
        <tissue evidence="6">Whole individual</tissue>
    </source>
</reference>
<dbReference type="PANTHER" id="PTHR31703:SF2">
    <property type="entry name" value="UPF0669 PROTEIN C6ORF120"/>
    <property type="match status" value="1"/>
</dbReference>
<organism evidence="6 7">
    <name type="scientific">Frieseomelitta varia</name>
    <dbReference type="NCBI Taxonomy" id="561572"/>
    <lineage>
        <taxon>Eukaryota</taxon>
        <taxon>Metazoa</taxon>
        <taxon>Ecdysozoa</taxon>
        <taxon>Arthropoda</taxon>
        <taxon>Hexapoda</taxon>
        <taxon>Insecta</taxon>
        <taxon>Pterygota</taxon>
        <taxon>Neoptera</taxon>
        <taxon>Endopterygota</taxon>
        <taxon>Hymenoptera</taxon>
        <taxon>Apocrita</taxon>
        <taxon>Aculeata</taxon>
        <taxon>Apoidea</taxon>
        <taxon>Anthophila</taxon>
        <taxon>Apidae</taxon>
        <taxon>Frieseomelitta</taxon>
    </lineage>
</organism>
<evidence type="ECO:0000313" key="6">
    <source>
        <dbReference type="EMBL" id="KAF3429850.1"/>
    </source>
</evidence>
<dbReference type="AlphaFoldDB" id="A0A833W0J4"/>
<gene>
    <name evidence="6" type="ORF">E2986_00032</name>
</gene>
<name>A0A833W0J4_9HYME</name>
<dbReference type="Proteomes" id="UP000655588">
    <property type="component" value="Unassembled WGS sequence"/>
</dbReference>
<proteinExistence type="inferred from homology"/>
<evidence type="ECO:0000256" key="1">
    <source>
        <dbReference type="ARBA" id="ARBA00004613"/>
    </source>
</evidence>
<dbReference type="EMBL" id="WNWW01000140">
    <property type="protein sequence ID" value="KAF3429850.1"/>
    <property type="molecule type" value="Genomic_DNA"/>
</dbReference>
<evidence type="ECO:0000256" key="3">
    <source>
        <dbReference type="ARBA" id="ARBA00022525"/>
    </source>
</evidence>
<dbReference type="InterPro" id="IPR031420">
    <property type="entry name" value="UPF0669"/>
</dbReference>
<dbReference type="GO" id="GO:0005576">
    <property type="term" value="C:extracellular region"/>
    <property type="evidence" value="ECO:0007669"/>
    <property type="project" value="UniProtKB-SubCell"/>
</dbReference>
<evidence type="ECO:0000256" key="4">
    <source>
        <dbReference type="ARBA" id="ARBA00022729"/>
    </source>
</evidence>
<keyword evidence="4" id="KW-0732">Signal</keyword>